<evidence type="ECO:0000256" key="8">
    <source>
        <dbReference type="ARBA" id="ARBA00022842"/>
    </source>
</evidence>
<keyword evidence="8" id="KW-0460">Magnesium</keyword>
<evidence type="ECO:0000256" key="6">
    <source>
        <dbReference type="ARBA" id="ARBA00022723"/>
    </source>
</evidence>
<proteinExistence type="inferred from homology"/>
<dbReference type="GO" id="GO:0036424">
    <property type="term" value="F:L-phosphoserine phosphatase activity"/>
    <property type="evidence" value="ECO:0007669"/>
    <property type="project" value="InterPro"/>
</dbReference>
<gene>
    <name evidence="11" type="ORF">UFOPK2373_00448</name>
</gene>
<dbReference type="EMBL" id="CAEZXL010000057">
    <property type="protein sequence ID" value="CAB4684382.1"/>
    <property type="molecule type" value="Genomic_DNA"/>
</dbReference>
<keyword evidence="7" id="KW-0378">Hydrolase</keyword>
<evidence type="ECO:0000256" key="9">
    <source>
        <dbReference type="ARBA" id="ARBA00023299"/>
    </source>
</evidence>
<keyword evidence="9" id="KW-0718">Serine biosynthesis</keyword>
<dbReference type="PANTHER" id="PTHR43344">
    <property type="entry name" value="PHOSPHOSERINE PHOSPHATASE"/>
    <property type="match status" value="1"/>
</dbReference>
<evidence type="ECO:0000256" key="2">
    <source>
        <dbReference type="ARBA" id="ARBA00005135"/>
    </source>
</evidence>
<evidence type="ECO:0000256" key="3">
    <source>
        <dbReference type="ARBA" id="ARBA00009184"/>
    </source>
</evidence>
<dbReference type="SFLD" id="SFLDG01137">
    <property type="entry name" value="C1.6.1:_Phosphoserine_Phosphat"/>
    <property type="match status" value="1"/>
</dbReference>
<dbReference type="Pfam" id="PF12710">
    <property type="entry name" value="HAD"/>
    <property type="match status" value="1"/>
</dbReference>
<keyword evidence="6" id="KW-0479">Metal-binding</keyword>
<evidence type="ECO:0000256" key="4">
    <source>
        <dbReference type="ARBA" id="ARBA00012640"/>
    </source>
</evidence>
<dbReference type="SFLD" id="SFLDG01136">
    <property type="entry name" value="C1.6:_Phosphoserine_Phosphatas"/>
    <property type="match status" value="1"/>
</dbReference>
<accession>A0A6J6NDS9</accession>
<dbReference type="InterPro" id="IPR036412">
    <property type="entry name" value="HAD-like_sf"/>
</dbReference>
<reference evidence="11" key="1">
    <citation type="submission" date="2020-05" db="EMBL/GenBank/DDBJ databases">
        <authorList>
            <person name="Chiriac C."/>
            <person name="Salcher M."/>
            <person name="Ghai R."/>
            <person name="Kavagutti S V."/>
        </authorList>
    </citation>
    <scope>NUCLEOTIDE SEQUENCE</scope>
</reference>
<dbReference type="InterPro" id="IPR050582">
    <property type="entry name" value="HAD-like_SerB"/>
</dbReference>
<comment type="pathway">
    <text evidence="2">Amino-acid biosynthesis; L-serine biosynthesis; L-serine from 3-phospho-D-glycerate: step 3/3.</text>
</comment>
<organism evidence="11">
    <name type="scientific">freshwater metagenome</name>
    <dbReference type="NCBI Taxonomy" id="449393"/>
    <lineage>
        <taxon>unclassified sequences</taxon>
        <taxon>metagenomes</taxon>
        <taxon>ecological metagenomes</taxon>
    </lineage>
</organism>
<keyword evidence="5" id="KW-0028">Amino-acid biosynthesis</keyword>
<dbReference type="PANTHER" id="PTHR43344:SF2">
    <property type="entry name" value="PHOSPHOSERINE PHOSPHATASE"/>
    <property type="match status" value="1"/>
</dbReference>
<dbReference type="NCBIfam" id="TIGR01488">
    <property type="entry name" value="HAD-SF-IB"/>
    <property type="match status" value="1"/>
</dbReference>
<dbReference type="AlphaFoldDB" id="A0A6J6NDS9"/>
<comment type="cofactor">
    <cofactor evidence="1">
        <name>Mg(2+)</name>
        <dbReference type="ChEBI" id="CHEBI:18420"/>
    </cofactor>
</comment>
<dbReference type="SFLD" id="SFLDS00003">
    <property type="entry name" value="Haloacid_Dehalogenase"/>
    <property type="match status" value="1"/>
</dbReference>
<dbReference type="GO" id="GO:0000287">
    <property type="term" value="F:magnesium ion binding"/>
    <property type="evidence" value="ECO:0007669"/>
    <property type="project" value="TreeGrafter"/>
</dbReference>
<sequence>MLVVFDVDSTLIEDEVIELLADCAGKRAEVAEVTERAMAGELDFTGSLKARVIQLAGLPESVIQDTLQKITITKGAKELIAAIHLAGGKVAAVSGGFTQLLEPLAKELNLDYFRANQLEIIDGKLTGQVTGSIIDKPAKATALTQWAKELNLELRNTVAVGDGANDLDMMDIAGLSIGFNAKPRVRQAADVLIAKNDLTEVIGLLGL</sequence>
<evidence type="ECO:0000256" key="1">
    <source>
        <dbReference type="ARBA" id="ARBA00001946"/>
    </source>
</evidence>
<evidence type="ECO:0000256" key="7">
    <source>
        <dbReference type="ARBA" id="ARBA00022801"/>
    </source>
</evidence>
<dbReference type="GO" id="GO:0005737">
    <property type="term" value="C:cytoplasm"/>
    <property type="evidence" value="ECO:0007669"/>
    <property type="project" value="TreeGrafter"/>
</dbReference>
<dbReference type="GO" id="GO:0006564">
    <property type="term" value="P:L-serine biosynthetic process"/>
    <property type="evidence" value="ECO:0007669"/>
    <property type="project" value="UniProtKB-KW"/>
</dbReference>
<dbReference type="UniPathway" id="UPA00135">
    <property type="reaction ID" value="UER00198"/>
</dbReference>
<dbReference type="SFLD" id="SFLDF00029">
    <property type="entry name" value="phosphoserine_phosphatase"/>
    <property type="match status" value="1"/>
</dbReference>
<protein>
    <recommendedName>
        <fullName evidence="4">phosphoserine phosphatase</fullName>
        <ecNumber evidence="4">3.1.3.3</ecNumber>
    </recommendedName>
    <alternativeName>
        <fullName evidence="10">O-phosphoserine phosphohydrolase</fullName>
    </alternativeName>
</protein>
<dbReference type="InterPro" id="IPR023214">
    <property type="entry name" value="HAD_sf"/>
</dbReference>
<evidence type="ECO:0000256" key="5">
    <source>
        <dbReference type="ARBA" id="ARBA00022605"/>
    </source>
</evidence>
<name>A0A6J6NDS9_9ZZZZ</name>
<evidence type="ECO:0000313" key="11">
    <source>
        <dbReference type="EMBL" id="CAB4684382.1"/>
    </source>
</evidence>
<evidence type="ECO:0000256" key="10">
    <source>
        <dbReference type="ARBA" id="ARBA00031693"/>
    </source>
</evidence>
<dbReference type="NCBIfam" id="TIGR00338">
    <property type="entry name" value="serB"/>
    <property type="match status" value="1"/>
</dbReference>
<dbReference type="InterPro" id="IPR004469">
    <property type="entry name" value="PSP"/>
</dbReference>
<dbReference type="SUPFAM" id="SSF56784">
    <property type="entry name" value="HAD-like"/>
    <property type="match status" value="1"/>
</dbReference>
<dbReference type="EC" id="3.1.3.3" evidence="4"/>
<comment type="similarity">
    <text evidence="3">Belongs to the HAD-like hydrolase superfamily. SerB family.</text>
</comment>
<dbReference type="Gene3D" id="3.40.50.1000">
    <property type="entry name" value="HAD superfamily/HAD-like"/>
    <property type="match status" value="1"/>
</dbReference>